<evidence type="ECO:0000313" key="1">
    <source>
        <dbReference type="EMBL" id="MTD55507.1"/>
    </source>
</evidence>
<dbReference type="AlphaFoldDB" id="A0A6N7YR55"/>
<keyword evidence="2" id="KW-1185">Reference proteome</keyword>
<dbReference type="Proteomes" id="UP000440096">
    <property type="component" value="Unassembled WGS sequence"/>
</dbReference>
<name>A0A6N7YR55_9PSEU</name>
<protein>
    <submittedName>
        <fullName evidence="1">Uncharacterized protein</fullName>
    </submittedName>
</protein>
<dbReference type="EMBL" id="WMBA01000022">
    <property type="protein sequence ID" value="MTD55507.1"/>
    <property type="molecule type" value="Genomic_DNA"/>
</dbReference>
<proteinExistence type="predicted"/>
<reference evidence="1 2" key="1">
    <citation type="submission" date="2019-11" db="EMBL/GenBank/DDBJ databases">
        <title>Draft genome of Amycolatopsis RM579.</title>
        <authorList>
            <person name="Duangmal K."/>
            <person name="Mingma R."/>
        </authorList>
    </citation>
    <scope>NUCLEOTIDE SEQUENCE [LARGE SCALE GENOMIC DNA]</scope>
    <source>
        <strain evidence="1 2">RM579</strain>
    </source>
</reference>
<dbReference type="RefSeq" id="WP_154757694.1">
    <property type="nucleotide sequence ID" value="NZ_WMBA01000022.1"/>
</dbReference>
<sequence length="55" mass="5286">MVADQLAPGVGEVAVPGEVETGARQGGCGGVDGVEVVARLGVLSGEVVYGGTRCG</sequence>
<comment type="caution">
    <text evidence="1">The sequence shown here is derived from an EMBL/GenBank/DDBJ whole genome shotgun (WGS) entry which is preliminary data.</text>
</comment>
<accession>A0A6N7YR55</accession>
<organism evidence="1 2">
    <name type="scientific">Amycolatopsis pithecellobii</name>
    <dbReference type="NCBI Taxonomy" id="664692"/>
    <lineage>
        <taxon>Bacteria</taxon>
        <taxon>Bacillati</taxon>
        <taxon>Actinomycetota</taxon>
        <taxon>Actinomycetes</taxon>
        <taxon>Pseudonocardiales</taxon>
        <taxon>Pseudonocardiaceae</taxon>
        <taxon>Amycolatopsis</taxon>
    </lineage>
</organism>
<gene>
    <name evidence="1" type="ORF">GKO32_16215</name>
</gene>
<evidence type="ECO:0000313" key="2">
    <source>
        <dbReference type="Proteomes" id="UP000440096"/>
    </source>
</evidence>